<dbReference type="AlphaFoldDB" id="A0A0A9HEY6"/>
<keyword evidence="1" id="KW-0732">Signal</keyword>
<feature type="chain" id="PRO_5002048190" evidence="1">
    <location>
        <begin position="18"/>
        <end position="126"/>
    </location>
</feature>
<name>A0A0A9HEY6_ARUDO</name>
<protein>
    <submittedName>
        <fullName evidence="2">Uncharacterized protein</fullName>
    </submittedName>
</protein>
<accession>A0A0A9HEY6</accession>
<dbReference type="EMBL" id="GBRH01166433">
    <property type="protein sequence ID" value="JAE31463.1"/>
    <property type="molecule type" value="Transcribed_RNA"/>
</dbReference>
<feature type="signal peptide" evidence="1">
    <location>
        <begin position="1"/>
        <end position="17"/>
    </location>
</feature>
<reference evidence="2" key="1">
    <citation type="submission" date="2014-09" db="EMBL/GenBank/DDBJ databases">
        <authorList>
            <person name="Magalhaes I.L.F."/>
            <person name="Oliveira U."/>
            <person name="Santos F.R."/>
            <person name="Vidigal T.H.D.A."/>
            <person name="Brescovit A.D."/>
            <person name="Santos A.J."/>
        </authorList>
    </citation>
    <scope>NUCLEOTIDE SEQUENCE</scope>
    <source>
        <tissue evidence="2">Shoot tissue taken approximately 20 cm above the soil surface</tissue>
    </source>
</reference>
<evidence type="ECO:0000256" key="1">
    <source>
        <dbReference type="SAM" id="SignalP"/>
    </source>
</evidence>
<proteinExistence type="predicted"/>
<reference evidence="2" key="2">
    <citation type="journal article" date="2015" name="Data Brief">
        <title>Shoot transcriptome of the giant reed, Arundo donax.</title>
        <authorList>
            <person name="Barrero R.A."/>
            <person name="Guerrero F.D."/>
            <person name="Moolhuijzen P."/>
            <person name="Goolsby J.A."/>
            <person name="Tidwell J."/>
            <person name="Bellgard S.E."/>
            <person name="Bellgard M.I."/>
        </authorList>
    </citation>
    <scope>NUCLEOTIDE SEQUENCE</scope>
    <source>
        <tissue evidence="2">Shoot tissue taken approximately 20 cm above the soil surface</tissue>
    </source>
</reference>
<organism evidence="2">
    <name type="scientific">Arundo donax</name>
    <name type="common">Giant reed</name>
    <name type="synonym">Donax arundinaceus</name>
    <dbReference type="NCBI Taxonomy" id="35708"/>
    <lineage>
        <taxon>Eukaryota</taxon>
        <taxon>Viridiplantae</taxon>
        <taxon>Streptophyta</taxon>
        <taxon>Embryophyta</taxon>
        <taxon>Tracheophyta</taxon>
        <taxon>Spermatophyta</taxon>
        <taxon>Magnoliopsida</taxon>
        <taxon>Liliopsida</taxon>
        <taxon>Poales</taxon>
        <taxon>Poaceae</taxon>
        <taxon>PACMAD clade</taxon>
        <taxon>Arundinoideae</taxon>
        <taxon>Arundineae</taxon>
        <taxon>Arundo</taxon>
    </lineage>
</organism>
<sequence>MIHNSVLIALNFSLFRATNLLENLLDFHMGGQLQLQTRKCSMSSSTVAQEERRLPEQLWTWRPKSRTSNDFSTGSYINVHQHQLFCSSTVGHFFPKAVKVSSTPALSSMFARKLLGPGCWRKLKKL</sequence>
<evidence type="ECO:0000313" key="2">
    <source>
        <dbReference type="EMBL" id="JAE31463.1"/>
    </source>
</evidence>